<sequence length="149" mass="17456">MDPSFENLTSTELDDILRRFYAEVRNSQGELYSKSTFIGIRASINRHLRNPPHNKSISIMENKEFHKSNQMFLAVLKKLKQEGHDKTAHHPPISTNDLQLLHTTGVLSTDTPRSLQRKVWFDVTINFARRGRENLRELRYNCFEFKVAQ</sequence>
<dbReference type="EMBL" id="VSWD01000013">
    <property type="protein sequence ID" value="KAK3085003.1"/>
    <property type="molecule type" value="Genomic_DNA"/>
</dbReference>
<keyword evidence="2" id="KW-1185">Reference proteome</keyword>
<dbReference type="Proteomes" id="UP001186944">
    <property type="component" value="Unassembled WGS sequence"/>
</dbReference>
<dbReference type="InterPro" id="IPR052787">
    <property type="entry name" value="MAVS"/>
</dbReference>
<proteinExistence type="predicted"/>
<accession>A0AA88XGB2</accession>
<protein>
    <submittedName>
        <fullName evidence="1">Uncharacterized protein</fullName>
    </submittedName>
</protein>
<dbReference type="AlphaFoldDB" id="A0AA88XGB2"/>
<reference evidence="1" key="1">
    <citation type="submission" date="2019-08" db="EMBL/GenBank/DDBJ databases">
        <title>The improved chromosome-level genome for the pearl oyster Pinctada fucata martensii using PacBio sequencing and Hi-C.</title>
        <authorList>
            <person name="Zheng Z."/>
        </authorList>
    </citation>
    <scope>NUCLEOTIDE SEQUENCE</scope>
    <source>
        <strain evidence="1">ZZ-2019</strain>
        <tissue evidence="1">Adductor muscle</tissue>
    </source>
</reference>
<organism evidence="1 2">
    <name type="scientific">Pinctada imbricata</name>
    <name type="common">Atlantic pearl-oyster</name>
    <name type="synonym">Pinctada martensii</name>
    <dbReference type="NCBI Taxonomy" id="66713"/>
    <lineage>
        <taxon>Eukaryota</taxon>
        <taxon>Metazoa</taxon>
        <taxon>Spiralia</taxon>
        <taxon>Lophotrochozoa</taxon>
        <taxon>Mollusca</taxon>
        <taxon>Bivalvia</taxon>
        <taxon>Autobranchia</taxon>
        <taxon>Pteriomorphia</taxon>
        <taxon>Pterioida</taxon>
        <taxon>Pterioidea</taxon>
        <taxon>Pteriidae</taxon>
        <taxon>Pinctada</taxon>
    </lineage>
</organism>
<dbReference type="PANTHER" id="PTHR21446">
    <property type="entry name" value="DUF3504 DOMAIN-CONTAINING PROTEIN"/>
    <property type="match status" value="1"/>
</dbReference>
<comment type="caution">
    <text evidence="1">The sequence shown here is derived from an EMBL/GenBank/DDBJ whole genome shotgun (WGS) entry which is preliminary data.</text>
</comment>
<evidence type="ECO:0000313" key="1">
    <source>
        <dbReference type="EMBL" id="KAK3085003.1"/>
    </source>
</evidence>
<dbReference type="PANTHER" id="PTHR21446:SF12">
    <property type="entry name" value="POTASSIUM CHANNEL TETRAMERIZATION DOMAIN CONTAINING 1"/>
    <property type="match status" value="1"/>
</dbReference>
<gene>
    <name evidence="1" type="ORF">FSP39_022764</name>
</gene>
<evidence type="ECO:0000313" key="2">
    <source>
        <dbReference type="Proteomes" id="UP001186944"/>
    </source>
</evidence>
<name>A0AA88XGB2_PINIB</name>